<dbReference type="Pfam" id="PF00370">
    <property type="entry name" value="FGGY_N"/>
    <property type="match status" value="1"/>
</dbReference>
<proteinExistence type="inferred from homology"/>
<dbReference type="PROSITE" id="PS00445">
    <property type="entry name" value="FGGY_KINASES_2"/>
    <property type="match status" value="1"/>
</dbReference>
<dbReference type="PANTHER" id="PTHR43095">
    <property type="entry name" value="SUGAR KINASE"/>
    <property type="match status" value="1"/>
</dbReference>
<keyword evidence="3 4" id="KW-0418">Kinase</keyword>
<organism evidence="7 8">
    <name type="scientific">Paenibacillus allorhizoplanae</name>
    <dbReference type="NCBI Taxonomy" id="2905648"/>
    <lineage>
        <taxon>Bacteria</taxon>
        <taxon>Bacillati</taxon>
        <taxon>Bacillota</taxon>
        <taxon>Bacilli</taxon>
        <taxon>Bacillales</taxon>
        <taxon>Paenibacillaceae</taxon>
        <taxon>Paenibacillus</taxon>
    </lineage>
</organism>
<keyword evidence="8" id="KW-1185">Reference proteome</keyword>
<dbReference type="Pfam" id="PF02782">
    <property type="entry name" value="FGGY_C"/>
    <property type="match status" value="1"/>
</dbReference>
<protein>
    <submittedName>
        <fullName evidence="7">L-fuculokinase</fullName>
        <ecNumber evidence="7">2.7.1.51</ecNumber>
    </submittedName>
</protein>
<evidence type="ECO:0000259" key="6">
    <source>
        <dbReference type="Pfam" id="PF02782"/>
    </source>
</evidence>
<dbReference type="PIRSF" id="PIRSF000538">
    <property type="entry name" value="GlpK"/>
    <property type="match status" value="1"/>
</dbReference>
<dbReference type="InterPro" id="IPR043129">
    <property type="entry name" value="ATPase_NBD"/>
</dbReference>
<feature type="domain" description="Carbohydrate kinase FGGY N-terminal" evidence="5">
    <location>
        <begin position="1"/>
        <end position="243"/>
    </location>
</feature>
<keyword evidence="2 4" id="KW-0808">Transferase</keyword>
<reference evidence="7" key="1">
    <citation type="submission" date="2022-01" db="EMBL/GenBank/DDBJ databases">
        <authorList>
            <person name="Criscuolo A."/>
        </authorList>
    </citation>
    <scope>NUCLEOTIDE SEQUENCE</scope>
    <source>
        <strain evidence="7">CIP111891</strain>
    </source>
</reference>
<dbReference type="RefSeq" id="WP_236284162.1">
    <property type="nucleotide sequence ID" value="NZ_CAKMMW010000001.1"/>
</dbReference>
<feature type="domain" description="Carbohydrate kinase FGGY C-terminal" evidence="6">
    <location>
        <begin position="287"/>
        <end position="443"/>
    </location>
</feature>
<sequence>MFLALDIGTTNIKAGVVDEQGRLLATAIRANLKNQHSQGYVYYDPHELWSTISSLIREVITAVEGISSIRSVGITSMAESGLLVDRQTGAVRTMIIPWFESCSLPHEGRIKQEIDAYEQFCQSGLHPSFKQGLSKLLWIQDTQPEALNGSVWLSVSSYVAFLLTGKFAEEETLAARTFVYRMDQREWNLPLIRHFGLSESHFPTVVATGTSVGEVLPNVSLGLGLGTGVAVCLAGHDHVCASLTIGQPERGIVYNSMGTAETLVGNFGARMLDEDDYQSGLAFGRHPLANQMFWMGGHSASGGSVEWLRGLLDTGDLSYSDILSMLDQVAPGPTGILYYPYLSGCGAPSANAMAKAAWIGLTSRHHRGDMFKAVLEGNAYQMEWLRLEAEKIGKESINKLVVVGGGAKNKHWLQIKADMSGIDLHHPDLPEATLLGAALTAGVGSGVYRSFEEAMRAVPAGSLQIYRPDLAKHDQYRSIFENGFAHLRPMLLAYDLWYMQQFTKER</sequence>
<evidence type="ECO:0000256" key="4">
    <source>
        <dbReference type="RuleBase" id="RU003733"/>
    </source>
</evidence>
<dbReference type="InterPro" id="IPR050406">
    <property type="entry name" value="FGGY_Carb_Kinase"/>
</dbReference>
<evidence type="ECO:0000259" key="5">
    <source>
        <dbReference type="Pfam" id="PF00370"/>
    </source>
</evidence>
<dbReference type="CDD" id="cd07773">
    <property type="entry name" value="ASKHA_NBD_FGGY_FK"/>
    <property type="match status" value="1"/>
</dbReference>
<dbReference type="InterPro" id="IPR018485">
    <property type="entry name" value="FGGY_C"/>
</dbReference>
<dbReference type="EMBL" id="CAKMMW010000001">
    <property type="protein sequence ID" value="CAH1192487.1"/>
    <property type="molecule type" value="Genomic_DNA"/>
</dbReference>
<dbReference type="GO" id="GO:0008737">
    <property type="term" value="F:L-fuculokinase activity"/>
    <property type="evidence" value="ECO:0007669"/>
    <property type="project" value="UniProtKB-EC"/>
</dbReference>
<dbReference type="InterPro" id="IPR018484">
    <property type="entry name" value="FGGY_N"/>
</dbReference>
<dbReference type="SUPFAM" id="SSF53067">
    <property type="entry name" value="Actin-like ATPase domain"/>
    <property type="match status" value="2"/>
</dbReference>
<accession>A0ABN8FV16</accession>
<dbReference type="InterPro" id="IPR000577">
    <property type="entry name" value="Carb_kinase_FGGY"/>
</dbReference>
<evidence type="ECO:0000256" key="1">
    <source>
        <dbReference type="ARBA" id="ARBA00009156"/>
    </source>
</evidence>
<dbReference type="Gene3D" id="3.30.420.40">
    <property type="match status" value="2"/>
</dbReference>
<dbReference type="Proteomes" id="UP000838821">
    <property type="component" value="Unassembled WGS sequence"/>
</dbReference>
<evidence type="ECO:0000313" key="8">
    <source>
        <dbReference type="Proteomes" id="UP000838821"/>
    </source>
</evidence>
<dbReference type="PANTHER" id="PTHR43095:SF5">
    <property type="entry name" value="XYLULOSE KINASE"/>
    <property type="match status" value="1"/>
</dbReference>
<gene>
    <name evidence="7" type="primary">fucK</name>
    <name evidence="7" type="ORF">PAECIP111891_00324</name>
</gene>
<evidence type="ECO:0000313" key="7">
    <source>
        <dbReference type="EMBL" id="CAH1192487.1"/>
    </source>
</evidence>
<comment type="caution">
    <text evidence="7">The sequence shown here is derived from an EMBL/GenBank/DDBJ whole genome shotgun (WGS) entry which is preliminary data.</text>
</comment>
<dbReference type="InterPro" id="IPR018483">
    <property type="entry name" value="Carb_kinase_FGGY_CS"/>
</dbReference>
<dbReference type="EC" id="2.7.1.51" evidence="7"/>
<name>A0ABN8FV16_9BACL</name>
<comment type="similarity">
    <text evidence="1 4">Belongs to the FGGY kinase family.</text>
</comment>
<evidence type="ECO:0000256" key="3">
    <source>
        <dbReference type="ARBA" id="ARBA00022777"/>
    </source>
</evidence>
<evidence type="ECO:0000256" key="2">
    <source>
        <dbReference type="ARBA" id="ARBA00022679"/>
    </source>
</evidence>